<dbReference type="CDD" id="cd00038">
    <property type="entry name" value="CAP_ED"/>
    <property type="match status" value="1"/>
</dbReference>
<dbReference type="SUPFAM" id="SSF51206">
    <property type="entry name" value="cAMP-binding domain-like"/>
    <property type="match status" value="1"/>
</dbReference>
<evidence type="ECO:0000313" key="16">
    <source>
        <dbReference type="Proteomes" id="UP000241890"/>
    </source>
</evidence>
<keyword evidence="9" id="KW-0406">Ion transport</keyword>
<comment type="subcellular location">
    <subcellularLocation>
        <location evidence="1">Membrane</location>
        <topology evidence="1">Multi-pass membrane protein</topology>
    </subcellularLocation>
</comment>
<evidence type="ECO:0000256" key="8">
    <source>
        <dbReference type="ARBA" id="ARBA00022989"/>
    </source>
</evidence>
<feature type="transmembrane region" description="Helical" evidence="13">
    <location>
        <begin position="192"/>
        <end position="213"/>
    </location>
</feature>
<feature type="compositionally biased region" description="Basic and acidic residues" evidence="12">
    <location>
        <begin position="630"/>
        <end position="652"/>
    </location>
</feature>
<evidence type="ECO:0000256" key="9">
    <source>
        <dbReference type="ARBA" id="ARBA00023065"/>
    </source>
</evidence>
<feature type="compositionally biased region" description="Basic and acidic residues" evidence="12">
    <location>
        <begin position="540"/>
        <end position="561"/>
    </location>
</feature>
<dbReference type="OrthoDB" id="421226at2759"/>
<dbReference type="InterPro" id="IPR003938">
    <property type="entry name" value="K_chnl_volt-dep_EAG/ELK/ERG"/>
</dbReference>
<evidence type="ECO:0000256" key="11">
    <source>
        <dbReference type="ARBA" id="ARBA00023303"/>
    </source>
</evidence>
<evidence type="ECO:0000259" key="14">
    <source>
        <dbReference type="PROSITE" id="PS50042"/>
    </source>
</evidence>
<dbReference type="GO" id="GO:0042391">
    <property type="term" value="P:regulation of membrane potential"/>
    <property type="evidence" value="ECO:0007669"/>
    <property type="project" value="TreeGrafter"/>
</dbReference>
<feature type="transmembrane region" description="Helical" evidence="13">
    <location>
        <begin position="134"/>
        <end position="154"/>
    </location>
</feature>
<dbReference type="SMART" id="SM00100">
    <property type="entry name" value="cNMP"/>
    <property type="match status" value="1"/>
</dbReference>
<feature type="region of interest" description="Disordered" evidence="12">
    <location>
        <begin position="678"/>
        <end position="727"/>
    </location>
</feature>
<keyword evidence="6" id="KW-0851">Voltage-gated channel</keyword>
<feature type="transmembrane region" description="Helical" evidence="13">
    <location>
        <begin position="60"/>
        <end position="80"/>
    </location>
</feature>
<evidence type="ECO:0000313" key="15">
    <source>
        <dbReference type="EMBL" id="GBG27128.1"/>
    </source>
</evidence>
<keyword evidence="11" id="KW-0407">Ion channel</keyword>
<feature type="compositionally biased region" description="Polar residues" evidence="12">
    <location>
        <begin position="691"/>
        <end position="704"/>
    </location>
</feature>
<dbReference type="Pfam" id="PF00520">
    <property type="entry name" value="Ion_trans"/>
    <property type="match status" value="1"/>
</dbReference>
<keyword evidence="10 13" id="KW-0472">Membrane</keyword>
<name>A0A2R5GBN3_9STRA</name>
<sequence>MSNSTSAPYKVHPSEIVEASEGENLAAEENHVTDATSIARNQEDGGGLPQTSPGLDFAGIYVWDWVIIVLTFYSIILIPLQIAFANELGSHLVLSLVSRITDIVFIVDVYLNFRTAYLDEDRYEIKERRQIVRRYLNTWFVVDFLACMQFDLILKGVVADEYQVFFPINKLARITRVIKRLDEMVLTGYLRIAKLLGTFLVMAHVIGCMFFALGRIEALYSDTGHWLHEYSIIDRSTGFQYLSCLYWAFATLGTVGYGDIAAVSFWERGFAIVVMFFGSIMYASIFGTFTNLIQERDRHRNQYNERVARINDFARSNQLPRFVRERLVRYHEATWQLRKVLVGDIMEGVPESAQIDIMVFLYMDLVRTVPIFSRCSQRLLEKVVMCFTQDIFLSGDFLMRQGDEGRELFFIVKGDIEVYTHKGKNADVANMDFDDIIADSYFVVSRGPGAFIGEGSLLYGERRGASVRAVAPVVQTLTLTKDAFMSCVRDSPEVLKMMRGVASRRAKESTTSRKSQMPTQVTSGSVIFSNLRKSMTQNQQEKEKEDLEGQDQDQDKDHDQDQEQDQGPNQNESAALKIANEASGGETGAGGSGGTDGAHDAMKDSDAADVHSTRVSSISKAIPAIFQRNVRADSTRSLDRGAPERVSPEKFSRYSTMNVKPGRQSIFAPAGDKLANLSHARDESEPLSRPSFLSTAQPSASNISEDAAREMDQAAKDAEEDDFDNSPFFPLHRNSSCYSSFRSNRAENEVNLEVAHRLDAVQSALAEILSNQEERFAALEKKIADQPGTPRSSKDSNESCSSTSAQ</sequence>
<dbReference type="GO" id="GO:0005249">
    <property type="term" value="F:voltage-gated potassium channel activity"/>
    <property type="evidence" value="ECO:0007669"/>
    <property type="project" value="InterPro"/>
</dbReference>
<evidence type="ECO:0000256" key="12">
    <source>
        <dbReference type="SAM" id="MobiDB-lite"/>
    </source>
</evidence>
<evidence type="ECO:0000256" key="7">
    <source>
        <dbReference type="ARBA" id="ARBA00022958"/>
    </source>
</evidence>
<evidence type="ECO:0000256" key="4">
    <source>
        <dbReference type="ARBA" id="ARBA00022692"/>
    </source>
</evidence>
<feature type="compositionally biased region" description="Polar residues" evidence="12">
    <location>
        <begin position="512"/>
        <end position="539"/>
    </location>
</feature>
<keyword evidence="2" id="KW-0813">Transport</keyword>
<keyword evidence="16" id="KW-1185">Reference proteome</keyword>
<feature type="transmembrane region" description="Helical" evidence="13">
    <location>
        <begin position="92"/>
        <end position="113"/>
    </location>
</feature>
<dbReference type="PRINTS" id="PR01463">
    <property type="entry name" value="EAGCHANLFMLY"/>
</dbReference>
<feature type="region of interest" description="Disordered" evidence="12">
    <location>
        <begin position="500"/>
        <end position="664"/>
    </location>
</feature>
<dbReference type="Pfam" id="PF00027">
    <property type="entry name" value="cNMP_binding"/>
    <property type="match status" value="1"/>
</dbReference>
<evidence type="ECO:0000256" key="3">
    <source>
        <dbReference type="ARBA" id="ARBA00022538"/>
    </source>
</evidence>
<dbReference type="InterPro" id="IPR000595">
    <property type="entry name" value="cNMP-bd_dom"/>
</dbReference>
<gene>
    <name evidence="15" type="ORF">FCC1311_033512</name>
</gene>
<feature type="compositionally biased region" description="Gly residues" evidence="12">
    <location>
        <begin position="585"/>
        <end position="596"/>
    </location>
</feature>
<evidence type="ECO:0000256" key="13">
    <source>
        <dbReference type="SAM" id="Phobius"/>
    </source>
</evidence>
<feature type="compositionally biased region" description="Basic and acidic residues" evidence="12">
    <location>
        <begin position="706"/>
        <end position="717"/>
    </location>
</feature>
<dbReference type="InterPro" id="IPR018490">
    <property type="entry name" value="cNMP-bd_dom_sf"/>
</dbReference>
<dbReference type="PANTHER" id="PTHR10217:SF435">
    <property type="entry name" value="POTASSIUM VOLTAGE-GATED CHANNEL PROTEIN EAG"/>
    <property type="match status" value="1"/>
</dbReference>
<organism evidence="15 16">
    <name type="scientific">Hondaea fermentalgiana</name>
    <dbReference type="NCBI Taxonomy" id="2315210"/>
    <lineage>
        <taxon>Eukaryota</taxon>
        <taxon>Sar</taxon>
        <taxon>Stramenopiles</taxon>
        <taxon>Bigyra</taxon>
        <taxon>Labyrinthulomycetes</taxon>
        <taxon>Thraustochytrida</taxon>
        <taxon>Thraustochytriidae</taxon>
        <taxon>Hondaea</taxon>
    </lineage>
</organism>
<dbReference type="SUPFAM" id="SSF81324">
    <property type="entry name" value="Voltage-gated potassium channels"/>
    <property type="match status" value="1"/>
</dbReference>
<protein>
    <submittedName>
        <fullName evidence="15">Potassium voltage-gated channel protein eag</fullName>
    </submittedName>
</protein>
<keyword evidence="3" id="KW-0633">Potassium transport</keyword>
<accession>A0A2R5GBN3</accession>
<feature type="transmembrane region" description="Helical" evidence="13">
    <location>
        <begin position="272"/>
        <end position="293"/>
    </location>
</feature>
<proteinExistence type="predicted"/>
<evidence type="ECO:0000256" key="1">
    <source>
        <dbReference type="ARBA" id="ARBA00004141"/>
    </source>
</evidence>
<keyword evidence="8 13" id="KW-1133">Transmembrane helix</keyword>
<keyword evidence="4 13" id="KW-0812">Transmembrane</keyword>
<dbReference type="Proteomes" id="UP000241890">
    <property type="component" value="Unassembled WGS sequence"/>
</dbReference>
<dbReference type="Gene3D" id="2.60.120.10">
    <property type="entry name" value="Jelly Rolls"/>
    <property type="match status" value="1"/>
</dbReference>
<comment type="caution">
    <text evidence="15">The sequence shown here is derived from an EMBL/GenBank/DDBJ whole genome shotgun (WGS) entry which is preliminary data.</text>
</comment>
<dbReference type="GO" id="GO:0034702">
    <property type="term" value="C:monoatomic ion channel complex"/>
    <property type="evidence" value="ECO:0007669"/>
    <property type="project" value="UniProtKB-KW"/>
</dbReference>
<dbReference type="AlphaFoldDB" id="A0A2R5GBN3"/>
<keyword evidence="7" id="KW-0630">Potassium</keyword>
<evidence type="ECO:0000256" key="5">
    <source>
        <dbReference type="ARBA" id="ARBA00022826"/>
    </source>
</evidence>
<reference evidence="15 16" key="1">
    <citation type="submission" date="2017-12" db="EMBL/GenBank/DDBJ databases">
        <title>Sequencing, de novo assembly and annotation of complete genome of a new Thraustochytrid species, strain FCC1311.</title>
        <authorList>
            <person name="Sedici K."/>
            <person name="Godart F."/>
            <person name="Aiese Cigliano R."/>
            <person name="Sanseverino W."/>
            <person name="Barakat M."/>
            <person name="Ortet P."/>
            <person name="Marechal E."/>
            <person name="Cagnac O."/>
            <person name="Amato A."/>
        </authorList>
    </citation>
    <scope>NUCLEOTIDE SEQUENCE [LARGE SCALE GENOMIC DNA]</scope>
</reference>
<dbReference type="InParanoid" id="A0A2R5GBN3"/>
<feature type="region of interest" description="Disordered" evidence="12">
    <location>
        <begin position="779"/>
        <end position="806"/>
    </location>
</feature>
<evidence type="ECO:0000256" key="6">
    <source>
        <dbReference type="ARBA" id="ARBA00022882"/>
    </source>
</evidence>
<dbReference type="InterPro" id="IPR005821">
    <property type="entry name" value="Ion_trans_dom"/>
</dbReference>
<dbReference type="InterPro" id="IPR050818">
    <property type="entry name" value="KCNH_animal-type"/>
</dbReference>
<dbReference type="EMBL" id="BEYU01000028">
    <property type="protein sequence ID" value="GBG27128.1"/>
    <property type="molecule type" value="Genomic_DNA"/>
</dbReference>
<dbReference type="PROSITE" id="PS50042">
    <property type="entry name" value="CNMP_BINDING_3"/>
    <property type="match status" value="1"/>
</dbReference>
<evidence type="ECO:0000256" key="10">
    <source>
        <dbReference type="ARBA" id="ARBA00023136"/>
    </source>
</evidence>
<dbReference type="GO" id="GO:0005886">
    <property type="term" value="C:plasma membrane"/>
    <property type="evidence" value="ECO:0007669"/>
    <property type="project" value="TreeGrafter"/>
</dbReference>
<feature type="transmembrane region" description="Helical" evidence="13">
    <location>
        <begin position="244"/>
        <end position="266"/>
    </location>
</feature>
<evidence type="ECO:0000256" key="2">
    <source>
        <dbReference type="ARBA" id="ARBA00022448"/>
    </source>
</evidence>
<feature type="compositionally biased region" description="Basic and acidic residues" evidence="12">
    <location>
        <begin position="597"/>
        <end position="612"/>
    </location>
</feature>
<dbReference type="Gene3D" id="1.10.287.630">
    <property type="entry name" value="Helix hairpin bin"/>
    <property type="match status" value="1"/>
</dbReference>
<keyword evidence="5" id="KW-0631">Potassium channel</keyword>
<dbReference type="PANTHER" id="PTHR10217">
    <property type="entry name" value="VOLTAGE AND LIGAND GATED POTASSIUM CHANNEL"/>
    <property type="match status" value="1"/>
</dbReference>
<dbReference type="InterPro" id="IPR014710">
    <property type="entry name" value="RmlC-like_jellyroll"/>
</dbReference>
<feature type="domain" description="Cyclic nucleotide-binding" evidence="14">
    <location>
        <begin position="371"/>
        <end position="505"/>
    </location>
</feature>
<dbReference type="Gene3D" id="1.10.287.70">
    <property type="match status" value="1"/>
</dbReference>